<evidence type="ECO:0000256" key="1">
    <source>
        <dbReference type="SAM" id="SignalP"/>
    </source>
</evidence>
<sequence>MKNFRTIQLPTLALAAIFVAPSVWADTYQPFVLAETTADSVAAASDKAKSSLVGQGFEVVGEYAPNDATHILVVTNATLKSLAANSENGGFGAIERVAVVNRAGKVEVSYTNPTYQFNAYRMKGDISGVQTAMEKALGNVSTYGADEGLSAEDLREYHYKMMMPYFDDEDRLASYGSYEEALKTVEAGLQAKKSGVAKVYRVDIPGKNMSVIGVSLSQKEGSDANILAQIDQNGHSHAAHLPYEILVVEDRAIALNGKFRIAINWPSLSMMGSGSFMSIANAPDHIKEALETVAEK</sequence>
<feature type="signal peptide" evidence="1">
    <location>
        <begin position="1"/>
        <end position="25"/>
    </location>
</feature>
<keyword evidence="1" id="KW-0732">Signal</keyword>
<organism evidence="2 3">
    <name type="scientific">Thiosulfativibrio zosterae</name>
    <dbReference type="NCBI Taxonomy" id="2675053"/>
    <lineage>
        <taxon>Bacteria</taxon>
        <taxon>Pseudomonadati</taxon>
        <taxon>Pseudomonadota</taxon>
        <taxon>Gammaproteobacteria</taxon>
        <taxon>Thiotrichales</taxon>
        <taxon>Piscirickettsiaceae</taxon>
        <taxon>Thiosulfativibrio</taxon>
    </lineage>
</organism>
<evidence type="ECO:0000313" key="2">
    <source>
        <dbReference type="EMBL" id="BBP43056.1"/>
    </source>
</evidence>
<evidence type="ECO:0000313" key="3">
    <source>
        <dbReference type="Proteomes" id="UP000501466"/>
    </source>
</evidence>
<dbReference type="EMBL" id="AP021888">
    <property type="protein sequence ID" value="BBP43056.1"/>
    <property type="molecule type" value="Genomic_DNA"/>
</dbReference>
<feature type="chain" id="PRO_5026046956" description="DUF302 domain-containing protein" evidence="1">
    <location>
        <begin position="26"/>
        <end position="296"/>
    </location>
</feature>
<protein>
    <recommendedName>
        <fullName evidence="4">DUF302 domain-containing protein</fullName>
    </recommendedName>
</protein>
<dbReference type="Proteomes" id="UP000501466">
    <property type="component" value="Chromosome"/>
</dbReference>
<evidence type="ECO:0008006" key="4">
    <source>
        <dbReference type="Google" id="ProtNLM"/>
    </source>
</evidence>
<name>A0A6F8PLU3_9GAMM</name>
<accession>A0A6F8PLU3</accession>
<dbReference type="RefSeq" id="WP_173290892.1">
    <property type="nucleotide sequence ID" value="NZ_AP021888.1"/>
</dbReference>
<proteinExistence type="predicted"/>
<gene>
    <name evidence="2" type="ORF">THMIRHAT_08020</name>
</gene>
<keyword evidence="3" id="KW-1185">Reference proteome</keyword>
<dbReference type="AlphaFoldDB" id="A0A6F8PLU3"/>
<reference evidence="3" key="1">
    <citation type="submission" date="2019-11" db="EMBL/GenBank/DDBJ databases">
        <title>Isolation and characterization of two novel species in the genus Thiomicrorhabdus.</title>
        <authorList>
            <person name="Mochizuki J."/>
            <person name="Kojima H."/>
            <person name="Fukui M."/>
        </authorList>
    </citation>
    <scope>NUCLEOTIDE SEQUENCE [LARGE SCALE GENOMIC DNA]</scope>
    <source>
        <strain evidence="3">AkT22</strain>
    </source>
</reference>
<dbReference type="KEGG" id="tzo:THMIRHAT_08020"/>